<evidence type="ECO:0000256" key="4">
    <source>
        <dbReference type="ARBA" id="ARBA00022692"/>
    </source>
</evidence>
<feature type="transmembrane region" description="Helical" evidence="7">
    <location>
        <begin position="144"/>
        <end position="168"/>
    </location>
</feature>
<keyword evidence="5 7" id="KW-1133">Transmembrane helix</keyword>
<dbReference type="PANTHER" id="PTHR30213">
    <property type="entry name" value="INNER MEMBRANE PROTEIN YHJD"/>
    <property type="match status" value="1"/>
</dbReference>
<evidence type="ECO:0000256" key="3">
    <source>
        <dbReference type="ARBA" id="ARBA00022519"/>
    </source>
</evidence>
<organism evidence="8 9">
    <name type="scientific">SAR92 clade bacterium H455</name>
    <dbReference type="NCBI Taxonomy" id="2974818"/>
    <lineage>
        <taxon>Bacteria</taxon>
        <taxon>Pseudomonadati</taxon>
        <taxon>Pseudomonadota</taxon>
        <taxon>Gammaproteobacteria</taxon>
        <taxon>Cellvibrionales</taxon>
        <taxon>Porticoccaceae</taxon>
        <taxon>SAR92 clade</taxon>
    </lineage>
</organism>
<keyword evidence="4 7" id="KW-0812">Transmembrane</keyword>
<name>A0ABY5TLT2_9GAMM</name>
<evidence type="ECO:0000256" key="1">
    <source>
        <dbReference type="ARBA" id="ARBA00004651"/>
    </source>
</evidence>
<feature type="transmembrane region" description="Helical" evidence="7">
    <location>
        <begin position="39"/>
        <end position="61"/>
    </location>
</feature>
<keyword evidence="2 7" id="KW-1003">Cell membrane</keyword>
<feature type="transmembrane region" description="Helical" evidence="7">
    <location>
        <begin position="213"/>
        <end position="234"/>
    </location>
</feature>
<dbReference type="InterPro" id="IPR017039">
    <property type="entry name" value="Virul_fac_BrkB"/>
</dbReference>
<proteinExistence type="inferred from homology"/>
<dbReference type="Proteomes" id="UP001059934">
    <property type="component" value="Chromosome"/>
</dbReference>
<evidence type="ECO:0000313" key="8">
    <source>
        <dbReference type="EMBL" id="UVW34727.1"/>
    </source>
</evidence>
<comment type="similarity">
    <text evidence="7">Belongs to the UPF0761 family.</text>
</comment>
<comment type="subcellular location">
    <subcellularLocation>
        <location evidence="1 7">Cell membrane</location>
        <topology evidence="1 7">Multi-pass membrane protein</topology>
    </subcellularLocation>
</comment>
<accession>A0ABY5TLT2</accession>
<keyword evidence="9" id="KW-1185">Reference proteome</keyword>
<sequence length="429" mass="48031">MINQLLITAGRIPQQLVSSGQFLVYAVRRFLGDGCPQSAAALTYMSLFAVVPMLTLMYSMFSLVPAFQELGGQVEEFIFSKFLPSSGQEITQYLSEFSNQARKLSVAGVAIILVTALLMLSNIEKTFNHIWATTGGRKGLAGFLVYWAILSLGPLLLAVGMIMSTYLMSLRLVVAEVDSLGVVALLFSYLPWLLTWLAFTLLYVAVPNCKVRVVYALFGGLITTLLFETAKALFGQLVANSIYTNVYGAFAVIPLFLIWIYLLWVLILFGAELVRSLETFQYEGRDAELPDALAVLIILWQCWRRQQRGRSLSDRSMSIVGIDVEQWRRLRNMLLSQRILEKTASGQYVMIRDAETIRLADINGWLGLGFSGGNRAISEKLANAHPWMETYDRLMRENSQMTEQNMTLSLQKLFATNSHSADTDSSNEN</sequence>
<gene>
    <name evidence="8" type="ORF">NYF23_12030</name>
</gene>
<evidence type="ECO:0000256" key="5">
    <source>
        <dbReference type="ARBA" id="ARBA00022989"/>
    </source>
</evidence>
<feature type="transmembrane region" description="Helical" evidence="7">
    <location>
        <begin position="104"/>
        <end position="123"/>
    </location>
</feature>
<keyword evidence="3" id="KW-0997">Cell inner membrane</keyword>
<dbReference type="InterPro" id="IPR023679">
    <property type="entry name" value="UPF0761_bac"/>
</dbReference>
<dbReference type="PANTHER" id="PTHR30213:SF0">
    <property type="entry name" value="UPF0761 MEMBRANE PROTEIN YIHY"/>
    <property type="match status" value="1"/>
</dbReference>
<keyword evidence="6 7" id="KW-0472">Membrane</keyword>
<feature type="transmembrane region" description="Helical" evidence="7">
    <location>
        <begin position="246"/>
        <end position="269"/>
    </location>
</feature>
<evidence type="ECO:0000313" key="9">
    <source>
        <dbReference type="Proteomes" id="UP001059934"/>
    </source>
</evidence>
<dbReference type="NCBIfam" id="TIGR00765">
    <property type="entry name" value="yihY_not_rbn"/>
    <property type="match status" value="1"/>
</dbReference>
<feature type="transmembrane region" description="Helical" evidence="7">
    <location>
        <begin position="180"/>
        <end position="206"/>
    </location>
</feature>
<dbReference type="HAMAP" id="MF_00672">
    <property type="entry name" value="UPF0761"/>
    <property type="match status" value="1"/>
</dbReference>
<evidence type="ECO:0000256" key="2">
    <source>
        <dbReference type="ARBA" id="ARBA00022475"/>
    </source>
</evidence>
<dbReference type="EMBL" id="CP103416">
    <property type="protein sequence ID" value="UVW34727.1"/>
    <property type="molecule type" value="Genomic_DNA"/>
</dbReference>
<protein>
    <recommendedName>
        <fullName evidence="7">UPF0761 membrane protein NYF23_12030</fullName>
    </recommendedName>
</protein>
<dbReference type="Pfam" id="PF03631">
    <property type="entry name" value="Virul_fac_BrkB"/>
    <property type="match status" value="1"/>
</dbReference>
<reference evidence="8" key="1">
    <citation type="submission" date="2022-08" db="EMBL/GenBank/DDBJ databases">
        <title>Catabolic pathway analysis in culturable SAR92 clade bacteria reveals their overlooked roles in DMSP degradation in coastal seas.</title>
        <authorList>
            <person name="He X."/>
            <person name="Zhang X."/>
            <person name="Zhang Y."/>
        </authorList>
    </citation>
    <scope>NUCLEOTIDE SEQUENCE</scope>
    <source>
        <strain evidence="8">H455</strain>
    </source>
</reference>
<evidence type="ECO:0000256" key="6">
    <source>
        <dbReference type="ARBA" id="ARBA00023136"/>
    </source>
</evidence>
<evidence type="ECO:0000256" key="7">
    <source>
        <dbReference type="HAMAP-Rule" id="MF_00672"/>
    </source>
</evidence>